<comment type="subcellular location">
    <subcellularLocation>
        <location evidence="2">Cell outer membrane</location>
        <topology evidence="2">Multi-pass membrane protein</topology>
    </subcellularLocation>
</comment>
<evidence type="ECO:0000256" key="3">
    <source>
        <dbReference type="SAM" id="SignalP"/>
    </source>
</evidence>
<proteinExistence type="inferred from homology"/>
<accession>A0A412TN14</accession>
<protein>
    <submittedName>
        <fullName evidence="5">TonB-dependent receptor</fullName>
    </submittedName>
</protein>
<evidence type="ECO:0000256" key="1">
    <source>
        <dbReference type="ARBA" id="ARBA00022729"/>
    </source>
</evidence>
<name>A0A412TN14_9BACT</name>
<comment type="similarity">
    <text evidence="2">Belongs to the TonB-dependent receptor family.</text>
</comment>
<evidence type="ECO:0000313" key="5">
    <source>
        <dbReference type="EMBL" id="RGU55109.1"/>
    </source>
</evidence>
<dbReference type="SUPFAM" id="SSF56935">
    <property type="entry name" value="Porins"/>
    <property type="match status" value="1"/>
</dbReference>
<reference evidence="5 6" key="1">
    <citation type="submission" date="2018-08" db="EMBL/GenBank/DDBJ databases">
        <title>A genome reference for cultivated species of the human gut microbiota.</title>
        <authorList>
            <person name="Zou Y."/>
            <person name="Xue W."/>
            <person name="Luo G."/>
        </authorList>
    </citation>
    <scope>NUCLEOTIDE SEQUENCE [LARGE SCALE GENOMIC DNA]</scope>
    <source>
        <strain evidence="5 6">AF16-14</strain>
    </source>
</reference>
<feature type="chain" id="PRO_5019273192" evidence="3">
    <location>
        <begin position="29"/>
        <end position="1075"/>
    </location>
</feature>
<dbReference type="NCBIfam" id="TIGR04056">
    <property type="entry name" value="OMP_RagA_SusC"/>
    <property type="match status" value="1"/>
</dbReference>
<evidence type="ECO:0000256" key="2">
    <source>
        <dbReference type="PROSITE-ProRule" id="PRU01360"/>
    </source>
</evidence>
<dbReference type="GO" id="GO:0015344">
    <property type="term" value="F:siderophore uptake transmembrane transporter activity"/>
    <property type="evidence" value="ECO:0007669"/>
    <property type="project" value="TreeGrafter"/>
</dbReference>
<keyword evidence="5" id="KW-0675">Receptor</keyword>
<dbReference type="InterPro" id="IPR018247">
    <property type="entry name" value="EF_Hand_1_Ca_BS"/>
</dbReference>
<keyword evidence="2" id="KW-1134">Transmembrane beta strand</keyword>
<dbReference type="PROSITE" id="PS51257">
    <property type="entry name" value="PROKAR_LIPOPROTEIN"/>
    <property type="match status" value="1"/>
</dbReference>
<dbReference type="AlphaFoldDB" id="A0A412TN14"/>
<evidence type="ECO:0000259" key="4">
    <source>
        <dbReference type="Pfam" id="PF07715"/>
    </source>
</evidence>
<dbReference type="GO" id="GO:0044718">
    <property type="term" value="P:siderophore transmembrane transport"/>
    <property type="evidence" value="ECO:0007669"/>
    <property type="project" value="TreeGrafter"/>
</dbReference>
<sequence length="1075" mass="121148">MKKICIGFKIVVLLSMLTGLGCPLSAFALGGAVAAEVQGVQISGRVVDTKGEPLIGVNVVIVGTTTGVSTDINGKYVIRGVPVGNSLRFTYMGYVEKLIKVTADMKVLDVVLEEDSKALDEVIVVAYGTQKRESVLSSVSTVNAKNLIKTTASTTSTALVGKMAGVNSRHTEGTPGSSAKIQIRNLGDPLYVIDGVIKDAGEFNNLDMNDIESLSVVKDGAAAIYGVKAANGVVLVKTKRGSGKFTVGVNFYHSWQSWARFPEMGNAYEVTRAQYERKINSGVNVDVEAAKAELEKYKEGYYNPETGEDYRSFDWTSFARKNVPMMYYNVNASGGNEKFNYYVALSHIDQDAVFKDFNFNRSNFQANLEAQITETLKIGMTSNGRIETRDNPGLESDDDYMYMRWGMIANDPRYRPYANDNPKYPAFNDYFNGAMNLGAKTKDYAGYYKDVWRVFEGDWHVEWKTPLPGLTARVMYSYFYATQEREAFQKAYDLYTYDRKTDTYNVAKRYEDSWMQRGANAAEKNSYQATLNYEQTFADKHQVHVLLGVEGQKRNDRVLLVAQNPVENNFIPLLTDNRDLIAYLNDGYTEQATAGFIARVNYAYEGKYLVELSGRYDGSWKFPKDNRWGFFPSISAGWRISEEKFYKNSVLSNWMNNVKIRASYGEMGDDNVGGYGDFDYLGGYTFNQGSAIIARDPFGSIDGTFIKGSSARQTPVTTVSWLTSKMINVGIDLGFLNNRMTVEFDMFQRRRSGLLADSKLIMPREVSVRVPQENLNSDMTTGLDASIRWNDEWNDLHYSVGGTVSLARLKNVVVANERSNNSWDYYLWGKAHRWANAGGKAGTWMYQTEGRFTSQEEIDNYPVDLDGRGNRTLLPGDFKFKDINKDGKINDYDLRPLGYGMDLPYLNFGINLSAEWKGIDLAADFAGAAMQTMVYGLDARWAFWDQNRNAPSYMLNDRWHHEDIFDPTSPWVPGKYPALRTDPNENGAGPLRDGSTFLLNNTKYLRMKNLEIGYSLPQRWLEKMRIERLRVYLNGSNLFSIDNQRKRGLDPEQGANTGLNYPIHKVYTVGVNLAF</sequence>
<organism evidence="5 6">
    <name type="scientific">Odoribacter splanchnicus</name>
    <dbReference type="NCBI Taxonomy" id="28118"/>
    <lineage>
        <taxon>Bacteria</taxon>
        <taxon>Pseudomonadati</taxon>
        <taxon>Bacteroidota</taxon>
        <taxon>Bacteroidia</taxon>
        <taxon>Bacteroidales</taxon>
        <taxon>Odoribacteraceae</taxon>
        <taxon>Odoribacter</taxon>
    </lineage>
</organism>
<dbReference type="InterPro" id="IPR039426">
    <property type="entry name" value="TonB-dep_rcpt-like"/>
</dbReference>
<feature type="signal peptide" evidence="3">
    <location>
        <begin position="1"/>
        <end position="28"/>
    </location>
</feature>
<dbReference type="Pfam" id="PF13715">
    <property type="entry name" value="CarbopepD_reg_2"/>
    <property type="match status" value="1"/>
</dbReference>
<dbReference type="Gene3D" id="2.170.130.10">
    <property type="entry name" value="TonB-dependent receptor, plug domain"/>
    <property type="match status" value="1"/>
</dbReference>
<keyword evidence="2" id="KW-0812">Transmembrane</keyword>
<comment type="caution">
    <text evidence="5">The sequence shown here is derived from an EMBL/GenBank/DDBJ whole genome shotgun (WGS) entry which is preliminary data.</text>
</comment>
<dbReference type="PANTHER" id="PTHR30069">
    <property type="entry name" value="TONB-DEPENDENT OUTER MEMBRANE RECEPTOR"/>
    <property type="match status" value="1"/>
</dbReference>
<keyword evidence="2" id="KW-0998">Cell outer membrane</keyword>
<feature type="domain" description="TonB-dependent receptor plug" evidence="4">
    <location>
        <begin position="133"/>
        <end position="233"/>
    </location>
</feature>
<dbReference type="InterPro" id="IPR023996">
    <property type="entry name" value="TonB-dep_OMP_SusC/RagA"/>
</dbReference>
<dbReference type="InterPro" id="IPR023997">
    <property type="entry name" value="TonB-dep_OMP_SusC/RagA_CS"/>
</dbReference>
<dbReference type="EMBL" id="QRYC01000021">
    <property type="protein sequence ID" value="RGU55109.1"/>
    <property type="molecule type" value="Genomic_DNA"/>
</dbReference>
<keyword evidence="1 3" id="KW-0732">Signal</keyword>
<keyword evidence="2" id="KW-0813">Transport</keyword>
<dbReference type="Pfam" id="PF07715">
    <property type="entry name" value="Plug"/>
    <property type="match status" value="1"/>
</dbReference>
<dbReference type="SUPFAM" id="SSF49464">
    <property type="entry name" value="Carboxypeptidase regulatory domain-like"/>
    <property type="match status" value="1"/>
</dbReference>
<dbReference type="InterPro" id="IPR008969">
    <property type="entry name" value="CarboxyPept-like_regulatory"/>
</dbReference>
<dbReference type="PANTHER" id="PTHR30069:SF29">
    <property type="entry name" value="HEMOGLOBIN AND HEMOGLOBIN-HAPTOGLOBIN-BINDING PROTEIN 1-RELATED"/>
    <property type="match status" value="1"/>
</dbReference>
<dbReference type="Proteomes" id="UP000284243">
    <property type="component" value="Unassembled WGS sequence"/>
</dbReference>
<dbReference type="RefSeq" id="WP_113028194.1">
    <property type="nucleotide sequence ID" value="NZ_QRYC01000021.1"/>
</dbReference>
<dbReference type="PROSITE" id="PS52016">
    <property type="entry name" value="TONB_DEPENDENT_REC_3"/>
    <property type="match status" value="1"/>
</dbReference>
<gene>
    <name evidence="5" type="ORF">DWW57_13540</name>
</gene>
<dbReference type="InterPro" id="IPR012910">
    <property type="entry name" value="Plug_dom"/>
</dbReference>
<dbReference type="PROSITE" id="PS00018">
    <property type="entry name" value="EF_HAND_1"/>
    <property type="match status" value="1"/>
</dbReference>
<keyword evidence="2" id="KW-0472">Membrane</keyword>
<dbReference type="NCBIfam" id="TIGR04057">
    <property type="entry name" value="SusC_RagA_signa"/>
    <property type="match status" value="1"/>
</dbReference>
<evidence type="ECO:0000313" key="6">
    <source>
        <dbReference type="Proteomes" id="UP000284243"/>
    </source>
</evidence>
<dbReference type="GO" id="GO:0009279">
    <property type="term" value="C:cell outer membrane"/>
    <property type="evidence" value="ECO:0007669"/>
    <property type="project" value="UniProtKB-SubCell"/>
</dbReference>
<dbReference type="InterPro" id="IPR037066">
    <property type="entry name" value="Plug_dom_sf"/>
</dbReference>
<dbReference type="Gene3D" id="2.60.40.1120">
    <property type="entry name" value="Carboxypeptidase-like, regulatory domain"/>
    <property type="match status" value="1"/>
</dbReference>